<feature type="domain" description="UDENN FLCN/SMCR8-type" evidence="6">
    <location>
        <begin position="44"/>
        <end position="691"/>
    </location>
</feature>
<comment type="caution">
    <text evidence="7">The sequence shown here is derived from an EMBL/GenBank/DDBJ whole genome shotgun (WGS) entry which is preliminary data.</text>
</comment>
<accession>A0ABQ8TNA6</accession>
<keyword evidence="4" id="KW-0072">Autophagy</keyword>
<dbReference type="Pfam" id="PF11704">
    <property type="entry name" value="Folliculin"/>
    <property type="match status" value="1"/>
</dbReference>
<comment type="subcellular location">
    <subcellularLocation>
        <location evidence="1">Cytoplasm</location>
    </subcellularLocation>
</comment>
<comment type="similarity">
    <text evidence="5">Belongs to the SMCR8 family.</text>
</comment>
<evidence type="ECO:0000256" key="4">
    <source>
        <dbReference type="ARBA" id="ARBA00023006"/>
    </source>
</evidence>
<organism evidence="7 8">
    <name type="scientific">Periplaneta americana</name>
    <name type="common">American cockroach</name>
    <name type="synonym">Blatta americana</name>
    <dbReference type="NCBI Taxonomy" id="6978"/>
    <lineage>
        <taxon>Eukaryota</taxon>
        <taxon>Metazoa</taxon>
        <taxon>Ecdysozoa</taxon>
        <taxon>Arthropoda</taxon>
        <taxon>Hexapoda</taxon>
        <taxon>Insecta</taxon>
        <taxon>Pterygota</taxon>
        <taxon>Neoptera</taxon>
        <taxon>Polyneoptera</taxon>
        <taxon>Dictyoptera</taxon>
        <taxon>Blattodea</taxon>
        <taxon>Blattoidea</taxon>
        <taxon>Blattidae</taxon>
        <taxon>Blattinae</taxon>
        <taxon>Periplaneta</taxon>
    </lineage>
</organism>
<dbReference type="PANTHER" id="PTHR31334">
    <property type="entry name" value="SMITH-MAGENIS SYNDROME REGION GENE 8 PROTEIN"/>
    <property type="match status" value="1"/>
</dbReference>
<evidence type="ECO:0000256" key="5">
    <source>
        <dbReference type="ARBA" id="ARBA00038137"/>
    </source>
</evidence>
<dbReference type="InterPro" id="IPR037520">
    <property type="entry name" value="Folliculin/SMCR8_longin"/>
</dbReference>
<keyword evidence="3" id="KW-0344">Guanine-nucleotide releasing factor</keyword>
<keyword evidence="2" id="KW-0963">Cytoplasm</keyword>
<gene>
    <name evidence="7" type="ORF">ANN_09230</name>
</gene>
<protein>
    <recommendedName>
        <fullName evidence="6">UDENN FLCN/SMCR8-type domain-containing protein</fullName>
    </recommendedName>
</protein>
<name>A0ABQ8TNA6_PERAM</name>
<evidence type="ECO:0000259" key="6">
    <source>
        <dbReference type="PROSITE" id="PS51834"/>
    </source>
</evidence>
<sequence length="698" mass="77974">MAAIFADAAVFGYKALSKESASSSYDEKTISITAEPWNNLRPQDPCPCTRQDFIIFAEFSEITGPIPLLTIPPHAEDSTGIDINNFIMRIMSLDYQANPSQSVFCEDAQVLQMSIIPGLHVYVHYLTLHDPVARGFVRPLCLAYVSADQYKLSDMFPMLRKEFLQISQVVKHDNRLWFREEISSILRCIKETQNEYLYWKKKVDDGAVLSDEEQHILDHTNMDQLVQQYTDYTHILHALGPLLKADAGKSDAMLGYWKSGFARADKADIILSALHNNSHHNVLGTSGNCLKGVLALSPWGLSAAIWNLLVLLRIYRECRLKQNCSKVTIEEEHSTMRDNVEEAVNDSEYLQLIQYLAELPEQSVSKSSFHHGDSSSSNNIQNTVDILEANIMSGGNEVASSYHSVPESLSEILAGARISGGEGEDEINKAEEVIPGLTLSHPDFNSNDNSSNESFLDISETSSVTEDNWRASPENSEEKKSHCVWSCHKTGFGILKFFKTYDKAAHHVLYSLLIGRTVVFVGDESSEHKAAHIMNILSPYVPVMPDQEVNILSWHRGILVPSHISSYHMIGVCVPERLSVHDMISSKDKNSVTILDVTSKQLFGPAYSGQILSSLERTARYMPSDQSLLLFLQTIAASLNEKIFMYLTLIKMKPVPEKSRSRQSPGSDVLKDLGLDGCDAEIVRNLSRIGSVNWSPLV</sequence>
<dbReference type="InterPro" id="IPR037521">
    <property type="entry name" value="FLCN/SMCR8_DENN"/>
</dbReference>
<proteinExistence type="inferred from homology"/>
<dbReference type="EMBL" id="JAJSOF020000005">
    <property type="protein sequence ID" value="KAJ4447227.1"/>
    <property type="molecule type" value="Genomic_DNA"/>
</dbReference>
<dbReference type="Proteomes" id="UP001148838">
    <property type="component" value="Unassembled WGS sequence"/>
</dbReference>
<reference evidence="7 8" key="1">
    <citation type="journal article" date="2022" name="Allergy">
        <title>Genome assembly and annotation of Periplaneta americana reveal a comprehensive cockroach allergen profile.</title>
        <authorList>
            <person name="Wang L."/>
            <person name="Xiong Q."/>
            <person name="Saelim N."/>
            <person name="Wang L."/>
            <person name="Nong W."/>
            <person name="Wan A.T."/>
            <person name="Shi M."/>
            <person name="Liu X."/>
            <person name="Cao Q."/>
            <person name="Hui J.H.L."/>
            <person name="Sookrung N."/>
            <person name="Leung T.F."/>
            <person name="Tungtrongchitr A."/>
            <person name="Tsui S.K.W."/>
        </authorList>
    </citation>
    <scope>NUCLEOTIDE SEQUENCE [LARGE SCALE GENOMIC DNA]</scope>
    <source>
        <strain evidence="7">PWHHKU_190912</strain>
    </source>
</reference>
<evidence type="ECO:0000313" key="7">
    <source>
        <dbReference type="EMBL" id="KAJ4447227.1"/>
    </source>
</evidence>
<evidence type="ECO:0000256" key="1">
    <source>
        <dbReference type="ARBA" id="ARBA00004496"/>
    </source>
</evidence>
<evidence type="ECO:0000256" key="2">
    <source>
        <dbReference type="ARBA" id="ARBA00022490"/>
    </source>
</evidence>
<dbReference type="PANTHER" id="PTHR31334:SF1">
    <property type="entry name" value="GUANINE NUCLEOTIDE EXCHANGE PROTEIN SMCR8"/>
    <property type="match status" value="1"/>
</dbReference>
<dbReference type="PROSITE" id="PS51834">
    <property type="entry name" value="DENN_FLCN_SMCR8"/>
    <property type="match status" value="1"/>
</dbReference>
<keyword evidence="8" id="KW-1185">Reference proteome</keyword>
<evidence type="ECO:0000256" key="3">
    <source>
        <dbReference type="ARBA" id="ARBA00022658"/>
    </source>
</evidence>
<evidence type="ECO:0000313" key="8">
    <source>
        <dbReference type="Proteomes" id="UP001148838"/>
    </source>
</evidence>